<feature type="domain" description="Nucleotidyl transferase" evidence="10">
    <location>
        <begin position="4"/>
        <end position="240"/>
    </location>
</feature>
<protein>
    <recommendedName>
        <fullName evidence="3 9">Glucose-1-phosphate thymidylyltransferase</fullName>
        <ecNumber evidence="3 9">2.7.7.24</ecNumber>
    </recommendedName>
</protein>
<evidence type="ECO:0000256" key="6">
    <source>
        <dbReference type="ARBA" id="ARBA00022723"/>
    </source>
</evidence>
<dbReference type="InterPro" id="IPR029044">
    <property type="entry name" value="Nucleotide-diphossugar_trans"/>
</dbReference>
<dbReference type="PANTHER" id="PTHR43532:SF1">
    <property type="entry name" value="GLUCOSE-1-PHOSPHATE THYMIDYLYLTRANSFERASE 1"/>
    <property type="match status" value="1"/>
</dbReference>
<dbReference type="InterPro" id="IPR005835">
    <property type="entry name" value="NTP_transferase_dom"/>
</dbReference>
<comment type="catalytic activity">
    <reaction evidence="8 9">
        <text>dTTP + alpha-D-glucose 1-phosphate + H(+) = dTDP-alpha-D-glucose + diphosphate</text>
        <dbReference type="Rhea" id="RHEA:15225"/>
        <dbReference type="ChEBI" id="CHEBI:15378"/>
        <dbReference type="ChEBI" id="CHEBI:33019"/>
        <dbReference type="ChEBI" id="CHEBI:37568"/>
        <dbReference type="ChEBI" id="CHEBI:57477"/>
        <dbReference type="ChEBI" id="CHEBI:58601"/>
        <dbReference type="EC" id="2.7.7.24"/>
    </reaction>
</comment>
<dbReference type="SUPFAM" id="SSF53448">
    <property type="entry name" value="Nucleotide-diphospho-sugar transferases"/>
    <property type="match status" value="1"/>
</dbReference>
<evidence type="ECO:0000256" key="2">
    <source>
        <dbReference type="ARBA" id="ARBA00010480"/>
    </source>
</evidence>
<evidence type="ECO:0000256" key="1">
    <source>
        <dbReference type="ARBA" id="ARBA00001946"/>
    </source>
</evidence>
<dbReference type="Pfam" id="PF00483">
    <property type="entry name" value="NTP_transferase"/>
    <property type="match status" value="1"/>
</dbReference>
<evidence type="ECO:0000256" key="9">
    <source>
        <dbReference type="RuleBase" id="RU003706"/>
    </source>
</evidence>
<dbReference type="CDD" id="cd02538">
    <property type="entry name" value="G1P_TT_short"/>
    <property type="match status" value="1"/>
</dbReference>
<accession>A0ABY2CYE0</accession>
<dbReference type="Proteomes" id="UP000294801">
    <property type="component" value="Unassembled WGS sequence"/>
</dbReference>
<sequence>MNRKGIILAGGSGTRLYPATLAVSKQLLPIYDKPMIYYPLSTLMLAGIRDILIISTPLDTPRFAQLLGDGSQWGVSLHYAVQPSPDGLAQAFLIGEHFLASAPSALVLGDNIFYGHDFPRLLRSANQKTEGASVFAYHVNDPERYGVVTFDDKGKALSIEEKPAQPKSNYAVTGLYFYDAQVVHIAKSIKPSARGELEITDINNVYLQQEQLEVETMGRGYAWLDTGTHESMLEASQFIATIENRQGLKVACLEEIAYIQKWIDAEQLARLARNYRKNNYGKYLLRLLK</sequence>
<comment type="function">
    <text evidence="9">Catalyzes the formation of dTDP-glucose, from dTTP and glucose 1-phosphate, as well as its pyrophosphorolysis.</text>
</comment>
<reference evidence="11 12" key="1">
    <citation type="submission" date="2019-03" db="EMBL/GenBank/DDBJ databases">
        <title>Genomic Encyclopedia of Type Strains, Phase IV (KMG-IV): sequencing the most valuable type-strain genomes for metagenomic binning, comparative biology and taxonomic classification.</title>
        <authorList>
            <person name="Goeker M."/>
        </authorList>
    </citation>
    <scope>NUCLEOTIDE SEQUENCE [LARGE SCALE GENOMIC DNA]</scope>
    <source>
        <strain evidence="11 12">DSM 18507</strain>
    </source>
</reference>
<dbReference type="EC" id="2.7.7.24" evidence="3 9"/>
<evidence type="ECO:0000259" key="10">
    <source>
        <dbReference type="Pfam" id="PF00483"/>
    </source>
</evidence>
<dbReference type="NCBIfam" id="TIGR01207">
    <property type="entry name" value="rmlA"/>
    <property type="match status" value="1"/>
</dbReference>
<comment type="caution">
    <text evidence="11">The sequence shown here is derived from an EMBL/GenBank/DDBJ whole genome shotgun (WGS) entry which is preliminary data.</text>
</comment>
<comment type="cofactor">
    <cofactor evidence="1">
        <name>Mg(2+)</name>
        <dbReference type="ChEBI" id="CHEBI:18420"/>
    </cofactor>
</comment>
<keyword evidence="12" id="KW-1185">Reference proteome</keyword>
<dbReference type="EMBL" id="SMDA01000003">
    <property type="protein sequence ID" value="TCW32452.1"/>
    <property type="molecule type" value="Genomic_DNA"/>
</dbReference>
<organism evidence="11 12">
    <name type="scientific">Gulbenkiania mobilis</name>
    <dbReference type="NCBI Taxonomy" id="397457"/>
    <lineage>
        <taxon>Bacteria</taxon>
        <taxon>Pseudomonadati</taxon>
        <taxon>Pseudomonadota</taxon>
        <taxon>Betaproteobacteria</taxon>
        <taxon>Neisseriales</taxon>
        <taxon>Chromobacteriaceae</taxon>
        <taxon>Gulbenkiania</taxon>
    </lineage>
</organism>
<dbReference type="RefSeq" id="WP_132098211.1">
    <property type="nucleotide sequence ID" value="NZ_SMDA01000003.1"/>
</dbReference>
<evidence type="ECO:0000313" key="12">
    <source>
        <dbReference type="Proteomes" id="UP000294801"/>
    </source>
</evidence>
<gene>
    <name evidence="11" type="ORF">EV669_103369</name>
</gene>
<evidence type="ECO:0000256" key="5">
    <source>
        <dbReference type="ARBA" id="ARBA00022695"/>
    </source>
</evidence>
<dbReference type="PANTHER" id="PTHR43532">
    <property type="entry name" value="GLUCOSE-1-PHOSPHATE THYMIDYLYLTRANSFERASE"/>
    <property type="match status" value="1"/>
</dbReference>
<evidence type="ECO:0000256" key="3">
    <source>
        <dbReference type="ARBA" id="ARBA00012461"/>
    </source>
</evidence>
<evidence type="ECO:0000256" key="7">
    <source>
        <dbReference type="ARBA" id="ARBA00022842"/>
    </source>
</evidence>
<evidence type="ECO:0000313" key="11">
    <source>
        <dbReference type="EMBL" id="TCW32452.1"/>
    </source>
</evidence>
<proteinExistence type="inferred from homology"/>
<keyword evidence="7 9" id="KW-0460">Magnesium</keyword>
<keyword evidence="6 9" id="KW-0479">Metal-binding</keyword>
<comment type="similarity">
    <text evidence="2 9">Belongs to the glucose-1-phosphate thymidylyltransferase family.</text>
</comment>
<dbReference type="InterPro" id="IPR005907">
    <property type="entry name" value="G1P_thy_trans_s"/>
</dbReference>
<name>A0ABY2CYE0_GULMO</name>
<dbReference type="Gene3D" id="3.90.550.10">
    <property type="entry name" value="Spore Coat Polysaccharide Biosynthesis Protein SpsA, Chain A"/>
    <property type="match status" value="1"/>
</dbReference>
<keyword evidence="4 9" id="KW-0808">Transferase</keyword>
<keyword evidence="5 9" id="KW-0548">Nucleotidyltransferase</keyword>
<evidence type="ECO:0000256" key="4">
    <source>
        <dbReference type="ARBA" id="ARBA00022679"/>
    </source>
</evidence>
<evidence type="ECO:0000256" key="8">
    <source>
        <dbReference type="ARBA" id="ARBA00049336"/>
    </source>
</evidence>